<comment type="subunit">
    <text evidence="3">Component of the large ribosomal subunit (LSU).</text>
</comment>
<feature type="domain" description="Large ribosomal subunit protein uL18 C-terminal eukaryotes" evidence="7">
    <location>
        <begin position="113"/>
        <end position="139"/>
    </location>
</feature>
<dbReference type="GO" id="GO:0005737">
    <property type="term" value="C:cytoplasm"/>
    <property type="evidence" value="ECO:0007669"/>
    <property type="project" value="UniProtKB-SubCell"/>
</dbReference>
<evidence type="ECO:0000313" key="8">
    <source>
        <dbReference type="EMBL" id="KAL2512636.1"/>
    </source>
</evidence>
<protein>
    <submittedName>
        <fullName evidence="8">60S ribosomal protein L5-2</fullName>
    </submittedName>
</protein>
<dbReference type="EMBL" id="JBFOLK010000005">
    <property type="protein sequence ID" value="KAL2512636.1"/>
    <property type="molecule type" value="Genomic_DNA"/>
</dbReference>
<dbReference type="GO" id="GO:0005840">
    <property type="term" value="C:ribosome"/>
    <property type="evidence" value="ECO:0007669"/>
    <property type="project" value="UniProtKB-KW"/>
</dbReference>
<dbReference type="Gene3D" id="3.30.420.100">
    <property type="match status" value="2"/>
</dbReference>
<evidence type="ECO:0000259" key="7">
    <source>
        <dbReference type="Pfam" id="PF14204"/>
    </source>
</evidence>
<evidence type="ECO:0000256" key="3">
    <source>
        <dbReference type="ARBA" id="ARBA00011113"/>
    </source>
</evidence>
<comment type="caution">
    <text evidence="8">The sequence shown here is derived from an EMBL/GenBank/DDBJ whole genome shotgun (WGS) entry which is preliminary data.</text>
</comment>
<keyword evidence="4" id="KW-0963">Cytoplasm</keyword>
<comment type="similarity">
    <text evidence="2">Belongs to the universal ribosomal protein uL18 family.</text>
</comment>
<evidence type="ECO:0000256" key="1">
    <source>
        <dbReference type="ARBA" id="ARBA00004496"/>
    </source>
</evidence>
<accession>A0ABD1TIS7</accession>
<dbReference type="Pfam" id="PF17144">
    <property type="entry name" value="Ribosomal_L5e"/>
    <property type="match status" value="1"/>
</dbReference>
<dbReference type="PANTHER" id="PTHR23410">
    <property type="entry name" value="RIBOSOMAL PROTEIN L5-RELATED"/>
    <property type="match status" value="1"/>
</dbReference>
<keyword evidence="6" id="KW-0687">Ribonucleoprotein</keyword>
<proteinExistence type="inferred from homology"/>
<dbReference type="SUPFAM" id="SSF53137">
    <property type="entry name" value="Translational machinery components"/>
    <property type="match status" value="1"/>
</dbReference>
<organism evidence="8 9">
    <name type="scientific">Abeliophyllum distichum</name>
    <dbReference type="NCBI Taxonomy" id="126358"/>
    <lineage>
        <taxon>Eukaryota</taxon>
        <taxon>Viridiplantae</taxon>
        <taxon>Streptophyta</taxon>
        <taxon>Embryophyta</taxon>
        <taxon>Tracheophyta</taxon>
        <taxon>Spermatophyta</taxon>
        <taxon>Magnoliopsida</taxon>
        <taxon>eudicotyledons</taxon>
        <taxon>Gunneridae</taxon>
        <taxon>Pentapetalae</taxon>
        <taxon>asterids</taxon>
        <taxon>lamiids</taxon>
        <taxon>Lamiales</taxon>
        <taxon>Oleaceae</taxon>
        <taxon>Forsythieae</taxon>
        <taxon>Abeliophyllum</taxon>
    </lineage>
</organism>
<dbReference type="Proteomes" id="UP001604336">
    <property type="component" value="Unassembled WGS sequence"/>
</dbReference>
<evidence type="ECO:0000256" key="4">
    <source>
        <dbReference type="ARBA" id="ARBA00022490"/>
    </source>
</evidence>
<sequence>MVLVAAYAHELPRYGLEVGVTNYVAAYCTRLVLACQVLKTLEMDEEYEGNVEGALDGRLDIPHSDKRFVGVYKESKQLDPEVHRKYVCGGHVATYMRAHFSEYIMRGINEDGLEEMYKKVHDAIRVDPTLMKSEKQPPKEQ</sequence>
<evidence type="ECO:0000313" key="9">
    <source>
        <dbReference type="Proteomes" id="UP001604336"/>
    </source>
</evidence>
<keyword evidence="9" id="KW-1185">Reference proteome</keyword>
<evidence type="ECO:0000256" key="5">
    <source>
        <dbReference type="ARBA" id="ARBA00022980"/>
    </source>
</evidence>
<evidence type="ECO:0000256" key="2">
    <source>
        <dbReference type="ARBA" id="ARBA00007116"/>
    </source>
</evidence>
<dbReference type="GO" id="GO:1990904">
    <property type="term" value="C:ribonucleoprotein complex"/>
    <property type="evidence" value="ECO:0007669"/>
    <property type="project" value="UniProtKB-KW"/>
</dbReference>
<keyword evidence="5 8" id="KW-0689">Ribosomal protein</keyword>
<dbReference type="PANTHER" id="PTHR23410:SF12">
    <property type="entry name" value="LARGE RIBOSOMAL SUBUNIT PROTEIN UL18"/>
    <property type="match status" value="1"/>
</dbReference>
<name>A0ABD1TIS7_9LAMI</name>
<dbReference type="Pfam" id="PF14204">
    <property type="entry name" value="Ribosomal_L18_c"/>
    <property type="match status" value="1"/>
</dbReference>
<dbReference type="InterPro" id="IPR025607">
    <property type="entry name" value="Ribosomal_uL18_C_euk"/>
</dbReference>
<gene>
    <name evidence="8" type="ORF">Adt_18236</name>
</gene>
<evidence type="ECO:0000256" key="6">
    <source>
        <dbReference type="ARBA" id="ARBA00023274"/>
    </source>
</evidence>
<dbReference type="InterPro" id="IPR005485">
    <property type="entry name" value="Rbsml_uL18_euk_arch"/>
</dbReference>
<comment type="subcellular location">
    <subcellularLocation>
        <location evidence="1">Cytoplasm</location>
    </subcellularLocation>
</comment>
<dbReference type="AlphaFoldDB" id="A0ABD1TIS7"/>
<reference evidence="9" key="1">
    <citation type="submission" date="2024-07" db="EMBL/GenBank/DDBJ databases">
        <title>Two chromosome-level genome assemblies of Korean endemic species Abeliophyllum distichum and Forsythia ovata (Oleaceae).</title>
        <authorList>
            <person name="Jang H."/>
        </authorList>
    </citation>
    <scope>NUCLEOTIDE SEQUENCE [LARGE SCALE GENOMIC DNA]</scope>
</reference>